<keyword evidence="5" id="KW-0206">Cytoskeleton</keyword>
<evidence type="ECO:0000313" key="9">
    <source>
        <dbReference type="EMBL" id="CCC50136.1"/>
    </source>
</evidence>
<comment type="subcellular location">
    <subcellularLocation>
        <location evidence="1">Cytoplasm</location>
        <location evidence="1">Cytoskeleton</location>
        <location evidence="1">Cilium axoneme</location>
    </subcellularLocation>
</comment>
<dbReference type="VEuPathDB" id="TriTrypDB:TvY486_0807430"/>
<evidence type="ECO:0000256" key="6">
    <source>
        <dbReference type="ARBA" id="ARBA00023273"/>
    </source>
</evidence>
<dbReference type="PANTHER" id="PTHR31078:SF1">
    <property type="entry name" value="CILIA- AND FLAGELLA-ASSOCIATED PROTEIN 300"/>
    <property type="match status" value="1"/>
</dbReference>
<accession>G0TZV8</accession>
<reference evidence="9" key="1">
    <citation type="journal article" date="2012" name="Proc. Natl. Acad. Sci. U.S.A.">
        <title>Antigenic diversity is generated by distinct evolutionary mechanisms in African trypanosome species.</title>
        <authorList>
            <person name="Jackson A.P."/>
            <person name="Berry A."/>
            <person name="Aslett M."/>
            <person name="Allison H.C."/>
            <person name="Burton P."/>
            <person name="Vavrova-Anderson J."/>
            <person name="Brown R."/>
            <person name="Browne H."/>
            <person name="Corton N."/>
            <person name="Hauser H."/>
            <person name="Gamble J."/>
            <person name="Gilderthorp R."/>
            <person name="Marcello L."/>
            <person name="McQuillan J."/>
            <person name="Otto T.D."/>
            <person name="Quail M.A."/>
            <person name="Sanders M.J."/>
            <person name="van Tonder A."/>
            <person name="Ginger M.L."/>
            <person name="Field M.C."/>
            <person name="Barry J.D."/>
            <person name="Hertz-Fowler C."/>
            <person name="Berriman M."/>
        </authorList>
    </citation>
    <scope>NUCLEOTIDE SEQUENCE</scope>
    <source>
        <strain evidence="9">Y486</strain>
    </source>
</reference>
<evidence type="ECO:0000256" key="2">
    <source>
        <dbReference type="ARBA" id="ARBA00009205"/>
    </source>
</evidence>
<keyword evidence="6" id="KW-0966">Cell projection</keyword>
<evidence type="ECO:0000256" key="8">
    <source>
        <dbReference type="SAM" id="SignalP"/>
    </source>
</evidence>
<dbReference type="PANTHER" id="PTHR31078">
    <property type="entry name" value="CILIA- AND FLAGELLA-ASSOCIATED PROTEIN 300"/>
    <property type="match status" value="1"/>
</dbReference>
<protein>
    <recommendedName>
        <fullName evidence="3">Cilia- and flagella-associated protein 300</fullName>
    </recommendedName>
</protein>
<feature type="chain" id="PRO_5003409880" description="Cilia- and flagella-associated protein 300" evidence="8">
    <location>
        <begin position="18"/>
        <end position="476"/>
    </location>
</feature>
<keyword evidence="4" id="KW-0963">Cytoplasm</keyword>
<evidence type="ECO:0000256" key="7">
    <source>
        <dbReference type="SAM" id="MobiDB-lite"/>
    </source>
</evidence>
<dbReference type="Pfam" id="PF14926">
    <property type="entry name" value="CFAP300"/>
    <property type="match status" value="1"/>
</dbReference>
<evidence type="ECO:0000256" key="1">
    <source>
        <dbReference type="ARBA" id="ARBA00004430"/>
    </source>
</evidence>
<evidence type="ECO:0000256" key="5">
    <source>
        <dbReference type="ARBA" id="ARBA00023212"/>
    </source>
</evidence>
<feature type="region of interest" description="Disordered" evidence="7">
    <location>
        <begin position="400"/>
        <end position="419"/>
    </location>
</feature>
<feature type="compositionally biased region" description="Acidic residues" evidence="7">
    <location>
        <begin position="408"/>
        <end position="419"/>
    </location>
</feature>
<gene>
    <name evidence="9" type="ORF">TVY486_0807430</name>
</gene>
<feature type="signal peptide" evidence="8">
    <location>
        <begin position="1"/>
        <end position="17"/>
    </location>
</feature>
<name>G0TZV8_TRYVY</name>
<comment type="similarity">
    <text evidence="2">Belongs to the CFAP300 family.</text>
</comment>
<dbReference type="AlphaFoldDB" id="G0TZV8"/>
<dbReference type="EMBL" id="HE573024">
    <property type="protein sequence ID" value="CCC50136.1"/>
    <property type="molecule type" value="Genomic_DNA"/>
</dbReference>
<dbReference type="InterPro" id="IPR029416">
    <property type="entry name" value="CFAP300"/>
</dbReference>
<proteinExistence type="inferred from homology"/>
<keyword evidence="8" id="KW-0732">Signal</keyword>
<dbReference type="GO" id="GO:0005930">
    <property type="term" value="C:axoneme"/>
    <property type="evidence" value="ECO:0007669"/>
    <property type="project" value="UniProtKB-SubCell"/>
</dbReference>
<evidence type="ECO:0000256" key="3">
    <source>
        <dbReference type="ARBA" id="ARBA00022174"/>
    </source>
</evidence>
<evidence type="ECO:0000256" key="4">
    <source>
        <dbReference type="ARBA" id="ARBA00022490"/>
    </source>
</evidence>
<organism evidence="9">
    <name type="scientific">Trypanosoma vivax (strain Y486)</name>
    <dbReference type="NCBI Taxonomy" id="1055687"/>
    <lineage>
        <taxon>Eukaryota</taxon>
        <taxon>Discoba</taxon>
        <taxon>Euglenozoa</taxon>
        <taxon>Kinetoplastea</taxon>
        <taxon>Metakinetoplastina</taxon>
        <taxon>Trypanosomatida</taxon>
        <taxon>Trypanosomatidae</taxon>
        <taxon>Trypanosoma</taxon>
        <taxon>Duttonella</taxon>
    </lineage>
</organism>
<sequence length="476" mass="53523">MWLLLLRALVCFFSGTAFLVPTVKGALRQQTFSPLIPSIRHPPLLITHVHILHVTLAMMECSFPLLMRRPNGTYIYYFIDVCGEVELGNSQKWCARVWWAVLKGHLFVGPVSASSMTKRQLFTFEPIHSQRVESLMADSFFKSVYERWGLHHKTRIQAFRFERECASGGGGGNIFSAPPIQFSGFHKGLLEDFLHSFFSAQHVRESLGLSTNAETLHRQENIDFDELRCSWTTLKPFKRLVDAGVVRCVDVTESDVATNGIKDSKDRNVADELDTPTFDGARMPVVRRADFYLPHDIIVADELRALFLLAHNKAVTGDGEDDDYMDDYGFSFGSGGVSLPILRGVFGDMGERSEFLYHVLWRLVAGGGTNNQWDEEFTVYLEAARMLYKALVSIRAVPGTTNGRGGNEDEPDRAMDEEDATAALQPEVVSTVACVKTLGGLKLFERHDDAEPSNLNYCYVCVNPLQAQVIVWYHCF</sequence>